<dbReference type="Gene3D" id="3.40.50.620">
    <property type="entry name" value="HUPs"/>
    <property type="match status" value="1"/>
</dbReference>
<protein>
    <submittedName>
        <fullName evidence="3">Universal stress protein</fullName>
    </submittedName>
</protein>
<organism evidence="3 4">
    <name type="scientific">Kineosporia mesophila</name>
    <dbReference type="NCBI Taxonomy" id="566012"/>
    <lineage>
        <taxon>Bacteria</taxon>
        <taxon>Bacillati</taxon>
        <taxon>Actinomycetota</taxon>
        <taxon>Actinomycetes</taxon>
        <taxon>Kineosporiales</taxon>
        <taxon>Kineosporiaceae</taxon>
        <taxon>Kineosporia</taxon>
    </lineage>
</organism>
<evidence type="ECO:0000259" key="2">
    <source>
        <dbReference type="Pfam" id="PF00582"/>
    </source>
</evidence>
<gene>
    <name evidence="3" type="ORF">GCM10022223_69680</name>
</gene>
<dbReference type="Pfam" id="PF00582">
    <property type="entry name" value="Usp"/>
    <property type="match status" value="1"/>
</dbReference>
<dbReference type="PANTHER" id="PTHR46268">
    <property type="entry name" value="STRESS RESPONSE PROTEIN NHAX"/>
    <property type="match status" value="1"/>
</dbReference>
<proteinExistence type="inferred from homology"/>
<dbReference type="EMBL" id="BAAAZO010000014">
    <property type="protein sequence ID" value="GAA3640483.1"/>
    <property type="molecule type" value="Genomic_DNA"/>
</dbReference>
<keyword evidence="4" id="KW-1185">Reference proteome</keyword>
<dbReference type="PRINTS" id="PR01438">
    <property type="entry name" value="UNVRSLSTRESS"/>
</dbReference>
<reference evidence="4" key="1">
    <citation type="journal article" date="2019" name="Int. J. Syst. Evol. Microbiol.">
        <title>The Global Catalogue of Microorganisms (GCM) 10K type strain sequencing project: providing services to taxonomists for standard genome sequencing and annotation.</title>
        <authorList>
            <consortium name="The Broad Institute Genomics Platform"/>
            <consortium name="The Broad Institute Genome Sequencing Center for Infectious Disease"/>
            <person name="Wu L."/>
            <person name="Ma J."/>
        </authorList>
    </citation>
    <scope>NUCLEOTIDE SEQUENCE [LARGE SCALE GENOMIC DNA]</scope>
    <source>
        <strain evidence="4">JCM 16902</strain>
    </source>
</reference>
<dbReference type="PANTHER" id="PTHR46268:SF6">
    <property type="entry name" value="UNIVERSAL STRESS PROTEIN UP12"/>
    <property type="match status" value="1"/>
</dbReference>
<dbReference type="RefSeq" id="WP_231485517.1">
    <property type="nucleotide sequence ID" value="NZ_BAAAZO010000014.1"/>
</dbReference>
<name>A0ABP7AU30_9ACTN</name>
<evidence type="ECO:0000313" key="3">
    <source>
        <dbReference type="EMBL" id="GAA3640483.1"/>
    </source>
</evidence>
<comment type="similarity">
    <text evidence="1">Belongs to the universal stress protein A family.</text>
</comment>
<dbReference type="CDD" id="cd00293">
    <property type="entry name" value="USP-like"/>
    <property type="match status" value="1"/>
</dbReference>
<comment type="caution">
    <text evidence="3">The sequence shown here is derived from an EMBL/GenBank/DDBJ whole genome shotgun (WGS) entry which is preliminary data.</text>
</comment>
<dbReference type="SUPFAM" id="SSF52402">
    <property type="entry name" value="Adenine nucleotide alpha hydrolases-like"/>
    <property type="match status" value="1"/>
</dbReference>
<accession>A0ABP7AU30</accession>
<sequence length="132" mass="13608">MTVVLAHTPHASAGAAFGSALEQAVFRDTDLVLVNAAKGEALVDPKYATDAALTEFSQRASGRGVGLTIERPVDADIAAAVLTVAGRYDTDLIVLGVRHRSTVGKFLLGSVAQRIILDADCPVLAVKSPPAG</sequence>
<dbReference type="InterPro" id="IPR006016">
    <property type="entry name" value="UspA"/>
</dbReference>
<dbReference type="InterPro" id="IPR014729">
    <property type="entry name" value="Rossmann-like_a/b/a_fold"/>
</dbReference>
<feature type="domain" description="UspA" evidence="2">
    <location>
        <begin position="2"/>
        <end position="127"/>
    </location>
</feature>
<dbReference type="Proteomes" id="UP001501074">
    <property type="component" value="Unassembled WGS sequence"/>
</dbReference>
<evidence type="ECO:0000256" key="1">
    <source>
        <dbReference type="ARBA" id="ARBA00008791"/>
    </source>
</evidence>
<evidence type="ECO:0000313" key="4">
    <source>
        <dbReference type="Proteomes" id="UP001501074"/>
    </source>
</evidence>
<dbReference type="InterPro" id="IPR006015">
    <property type="entry name" value="Universal_stress_UspA"/>
</dbReference>